<dbReference type="GO" id="GO:0043546">
    <property type="term" value="F:molybdopterin cofactor binding"/>
    <property type="evidence" value="ECO:0007669"/>
    <property type="project" value="InterPro"/>
</dbReference>
<evidence type="ECO:0000313" key="8">
    <source>
        <dbReference type="Proteomes" id="UP000325003"/>
    </source>
</evidence>
<keyword evidence="4" id="KW-0408">Iron</keyword>
<dbReference type="Gene3D" id="2.20.25.90">
    <property type="entry name" value="ADC-like domains"/>
    <property type="match status" value="1"/>
</dbReference>
<keyword evidence="5" id="KW-0411">Iron-sulfur</keyword>
<dbReference type="Proteomes" id="UP000325003">
    <property type="component" value="Unassembled WGS sequence"/>
</dbReference>
<dbReference type="GO" id="GO:0046872">
    <property type="term" value="F:metal ion binding"/>
    <property type="evidence" value="ECO:0007669"/>
    <property type="project" value="UniProtKB-KW"/>
</dbReference>
<reference evidence="7 8" key="2">
    <citation type="submission" date="2019-09" db="EMBL/GenBank/DDBJ databases">
        <authorList>
            <person name="Jin C."/>
        </authorList>
    </citation>
    <scope>NUCLEOTIDE SEQUENCE [LARGE SCALE GENOMIC DNA]</scope>
    <source>
        <strain evidence="7 8">BN130099</strain>
    </source>
</reference>
<dbReference type="SMART" id="SM00926">
    <property type="entry name" value="Molybdop_Fe4S4"/>
    <property type="match status" value="1"/>
</dbReference>
<dbReference type="AlphaFoldDB" id="A0A5B1LI16"/>
<dbReference type="Pfam" id="PF00384">
    <property type="entry name" value="Molybdopterin"/>
    <property type="match status" value="1"/>
</dbReference>
<dbReference type="InterPro" id="IPR006963">
    <property type="entry name" value="Mopterin_OxRdtase_4Fe-4S_dom"/>
</dbReference>
<dbReference type="InterPro" id="IPR050123">
    <property type="entry name" value="Prok_molybdopt-oxidoreductase"/>
</dbReference>
<comment type="caution">
    <text evidence="7">The sequence shown here is derived from an EMBL/GenBank/DDBJ whole genome shotgun (WGS) entry which is preliminary data.</text>
</comment>
<sequence length="715" mass="75188">MGTAFITCPLCEATCGLEVVTGPEIHDIKVRGDKDDVFSQGYVCPKGTSIGALHADPDRLRAPLVKRDGEFVEVSWDEAFAEVEARLLPIIKTYGAQSVAAYFGNPTAHSLAGALYLRALIKALGTTNIFSAGSVDQIPKVFASGYLFGDPATVAIPDLDHTDHLLLIGGNPLVSNGSLMTAPDMRGRIKAIRERGKVVVVDPVRTRTAEAASEHVAVRPGSDALLLFALVHTIFEEGLDSLGAAEGHVAGLEDVRRLAVSFTPEAVAETVGVDAGEIRRMARELAGAESAAVYGRMGTTTQRFGTLASWLIDVLNVITGNLDRTGGVLFPLAAAGQPNTRPGPRKPFRHGRWLSRVRGLPEVMGELPVVTLADEILTPGDGQVRALLTVCGNPCVSAPNAGRIDEALDGLEFMVSIDVYLNETTRHADVILPGPTPLERPHYDLLLYQYSVRNIARWSDAVVDSPLPQEWETMLRLTGIVMGLGADADVAALDDGLAAQVAALNGTEAAPGLTGPPRLLDLLLKAGPYDLTFADVAAAQHGIDLGPLGQRLPDVLSTASGKVELAPPAIIADVERLSAELALPRRDGLVLIGRRHLRSNNSWMHNVAALNGGSNTCTVQVHPDDAARLGLVAGADARLTTRTGSVVAPVEVTDAIRTGVVSLPHGWGHGVPGTRAAVAGDRPGVNSNLLGDDHLVDVPTGTAVVNGIPVELAPA</sequence>
<dbReference type="EMBL" id="VUJV01000003">
    <property type="protein sequence ID" value="KAA1419299.1"/>
    <property type="molecule type" value="Genomic_DNA"/>
</dbReference>
<keyword evidence="8" id="KW-1185">Reference proteome</keyword>
<organism evidence="7 8">
    <name type="scientific">Nocardioides humilatus</name>
    <dbReference type="NCBI Taxonomy" id="2607660"/>
    <lineage>
        <taxon>Bacteria</taxon>
        <taxon>Bacillati</taxon>
        <taxon>Actinomycetota</taxon>
        <taxon>Actinomycetes</taxon>
        <taxon>Propionibacteriales</taxon>
        <taxon>Nocardioidaceae</taxon>
        <taxon>Nocardioides</taxon>
    </lineage>
</organism>
<dbReference type="Gene3D" id="3.40.228.10">
    <property type="entry name" value="Dimethylsulfoxide Reductase, domain 2"/>
    <property type="match status" value="1"/>
</dbReference>
<dbReference type="Gene3D" id="3.40.50.740">
    <property type="match status" value="1"/>
</dbReference>
<dbReference type="PANTHER" id="PTHR43105">
    <property type="entry name" value="RESPIRATORY NITRATE REDUCTASE"/>
    <property type="match status" value="1"/>
</dbReference>
<evidence type="ECO:0000256" key="1">
    <source>
        <dbReference type="ARBA" id="ARBA00022485"/>
    </source>
</evidence>
<dbReference type="GO" id="GO:0016020">
    <property type="term" value="C:membrane"/>
    <property type="evidence" value="ECO:0007669"/>
    <property type="project" value="TreeGrafter"/>
</dbReference>
<keyword evidence="3" id="KW-0560">Oxidoreductase</keyword>
<feature type="domain" description="4Fe-4S Mo/W bis-MGD-type" evidence="6">
    <location>
        <begin position="1"/>
        <end position="58"/>
    </location>
</feature>
<dbReference type="InterPro" id="IPR006656">
    <property type="entry name" value="Mopterin_OxRdtase"/>
</dbReference>
<dbReference type="Gene3D" id="2.40.40.20">
    <property type="match status" value="1"/>
</dbReference>
<keyword evidence="2" id="KW-0479">Metal-binding</keyword>
<gene>
    <name evidence="7" type="ORF">F0U44_12700</name>
</gene>
<dbReference type="PANTHER" id="PTHR43105:SF9">
    <property type="entry name" value="NADPH-FE(3+) OXIDOREDUCTASE SUBUNIT ALPHA"/>
    <property type="match status" value="1"/>
</dbReference>
<evidence type="ECO:0000259" key="6">
    <source>
        <dbReference type="PROSITE" id="PS51669"/>
    </source>
</evidence>
<dbReference type="GO" id="GO:0016491">
    <property type="term" value="F:oxidoreductase activity"/>
    <property type="evidence" value="ECO:0007669"/>
    <property type="project" value="UniProtKB-KW"/>
</dbReference>
<dbReference type="Pfam" id="PF04879">
    <property type="entry name" value="Molybdop_Fe4S4"/>
    <property type="match status" value="1"/>
</dbReference>
<name>A0A5B1LI16_9ACTN</name>
<dbReference type="InterPro" id="IPR009010">
    <property type="entry name" value="Asp_de-COase-like_dom_sf"/>
</dbReference>
<dbReference type="InterPro" id="IPR006657">
    <property type="entry name" value="MoPterin_dinucl-bd_dom"/>
</dbReference>
<dbReference type="GO" id="GO:0051539">
    <property type="term" value="F:4 iron, 4 sulfur cluster binding"/>
    <property type="evidence" value="ECO:0007669"/>
    <property type="project" value="UniProtKB-KW"/>
</dbReference>
<dbReference type="RefSeq" id="WP_149728633.1">
    <property type="nucleotide sequence ID" value="NZ_VUJV01000003.1"/>
</dbReference>
<dbReference type="SUPFAM" id="SSF50692">
    <property type="entry name" value="ADC-like"/>
    <property type="match status" value="1"/>
</dbReference>
<keyword evidence="1" id="KW-0004">4Fe-4S</keyword>
<accession>A0A5B1LI16</accession>
<dbReference type="Pfam" id="PF01568">
    <property type="entry name" value="Molydop_binding"/>
    <property type="match status" value="1"/>
</dbReference>
<evidence type="ECO:0000256" key="5">
    <source>
        <dbReference type="ARBA" id="ARBA00023014"/>
    </source>
</evidence>
<reference evidence="7 8" key="1">
    <citation type="submission" date="2019-09" db="EMBL/GenBank/DDBJ databases">
        <title>Nocardioides panacisoli sp. nov., isolated from the soil of a ginseng field.</title>
        <authorList>
            <person name="Cho C."/>
        </authorList>
    </citation>
    <scope>NUCLEOTIDE SEQUENCE [LARGE SCALE GENOMIC DNA]</scope>
    <source>
        <strain evidence="7 8">BN130099</strain>
    </source>
</reference>
<dbReference type="SUPFAM" id="SSF53706">
    <property type="entry name" value="Formate dehydrogenase/DMSO reductase, domains 1-3"/>
    <property type="match status" value="1"/>
</dbReference>
<protein>
    <submittedName>
        <fullName evidence="7">Molybdopterin-dependent oxidoreductase</fullName>
    </submittedName>
</protein>
<dbReference type="PROSITE" id="PS51669">
    <property type="entry name" value="4FE4S_MOW_BIS_MGD"/>
    <property type="match status" value="1"/>
</dbReference>
<proteinExistence type="predicted"/>
<evidence type="ECO:0000313" key="7">
    <source>
        <dbReference type="EMBL" id="KAA1419299.1"/>
    </source>
</evidence>
<evidence type="ECO:0000256" key="4">
    <source>
        <dbReference type="ARBA" id="ARBA00023004"/>
    </source>
</evidence>
<evidence type="ECO:0000256" key="2">
    <source>
        <dbReference type="ARBA" id="ARBA00022723"/>
    </source>
</evidence>
<evidence type="ECO:0000256" key="3">
    <source>
        <dbReference type="ARBA" id="ARBA00023002"/>
    </source>
</evidence>